<reference evidence="1 2" key="1">
    <citation type="submission" date="2020-08" db="EMBL/GenBank/DDBJ databases">
        <title>Sequencing the genomes of 1000 actinobacteria strains.</title>
        <authorList>
            <person name="Klenk H.-P."/>
        </authorList>
    </citation>
    <scope>NUCLEOTIDE SEQUENCE [LARGE SCALE GENOMIC DNA]</scope>
    <source>
        <strain evidence="1 2">DSM 45486</strain>
    </source>
</reference>
<organism evidence="1 2">
    <name type="scientific">Saccharothrix ecbatanensis</name>
    <dbReference type="NCBI Taxonomy" id="1105145"/>
    <lineage>
        <taxon>Bacteria</taxon>
        <taxon>Bacillati</taxon>
        <taxon>Actinomycetota</taxon>
        <taxon>Actinomycetes</taxon>
        <taxon>Pseudonocardiales</taxon>
        <taxon>Pseudonocardiaceae</taxon>
        <taxon>Saccharothrix</taxon>
    </lineage>
</organism>
<accession>A0A7W9HFL0</accession>
<protein>
    <submittedName>
        <fullName evidence="1">Uncharacterized protein</fullName>
    </submittedName>
</protein>
<evidence type="ECO:0000313" key="2">
    <source>
        <dbReference type="Proteomes" id="UP000552097"/>
    </source>
</evidence>
<dbReference type="Proteomes" id="UP000552097">
    <property type="component" value="Unassembled WGS sequence"/>
</dbReference>
<dbReference type="RefSeq" id="WP_281391879.1">
    <property type="nucleotide sequence ID" value="NZ_JACHMO010000001.1"/>
</dbReference>
<dbReference type="EMBL" id="JACHMO010000001">
    <property type="protein sequence ID" value="MBB5801335.1"/>
    <property type="molecule type" value="Genomic_DNA"/>
</dbReference>
<name>A0A7W9HFL0_9PSEU</name>
<dbReference type="AlphaFoldDB" id="A0A7W9HFL0"/>
<proteinExistence type="predicted"/>
<evidence type="ECO:0000313" key="1">
    <source>
        <dbReference type="EMBL" id="MBB5801335.1"/>
    </source>
</evidence>
<keyword evidence="2" id="KW-1185">Reference proteome</keyword>
<sequence>MKDLAIRTFGENDKIVLLAGMAFVLAAAAVVAVDNAESITCASL</sequence>
<gene>
    <name evidence="1" type="ORF">F4560_001103</name>
</gene>
<comment type="caution">
    <text evidence="1">The sequence shown here is derived from an EMBL/GenBank/DDBJ whole genome shotgun (WGS) entry which is preliminary data.</text>
</comment>